<gene>
    <name evidence="1" type="ORF">AALO_G00060910</name>
</gene>
<reference evidence="1" key="1">
    <citation type="submission" date="2020-10" db="EMBL/GenBank/DDBJ databases">
        <title>Chromosome-scale genome assembly of the Allis shad, Alosa alosa.</title>
        <authorList>
            <person name="Margot Z."/>
            <person name="Christophe K."/>
            <person name="Cabau C."/>
            <person name="Louis A."/>
            <person name="Berthelot C."/>
            <person name="Parey E."/>
            <person name="Roest Crollius H."/>
            <person name="Montfort J."/>
            <person name="Robinson-Rechavi M."/>
            <person name="Bucao C."/>
            <person name="Bouchez O."/>
            <person name="Gislard M."/>
            <person name="Lluch J."/>
            <person name="Milhes M."/>
            <person name="Lampietro C."/>
            <person name="Lopez Roques C."/>
            <person name="Donnadieu C."/>
            <person name="Braasch I."/>
            <person name="Desvignes T."/>
            <person name="Postlethwait J."/>
            <person name="Bobe J."/>
            <person name="Guiguen Y."/>
        </authorList>
    </citation>
    <scope>NUCLEOTIDE SEQUENCE</scope>
    <source>
        <strain evidence="1">M-15738</strain>
        <tissue evidence="1">Blood</tissue>
    </source>
</reference>
<comment type="caution">
    <text evidence="1">The sequence shown here is derived from an EMBL/GenBank/DDBJ whole genome shotgun (WGS) entry which is preliminary data.</text>
</comment>
<proteinExistence type="predicted"/>
<sequence>MGKMDSVTDLYRHKHCMKWFWVIDVVKKHNWSCSMCIHQLFELDKTELRSRLVVSFEQVWSQDSQARKGGLFLS</sequence>
<accession>A0AAV6H0F7</accession>
<dbReference type="Proteomes" id="UP000823561">
    <property type="component" value="Chromosome 5"/>
</dbReference>
<keyword evidence="2" id="KW-1185">Reference proteome</keyword>
<organism evidence="1 2">
    <name type="scientific">Alosa alosa</name>
    <name type="common">allis shad</name>
    <dbReference type="NCBI Taxonomy" id="278164"/>
    <lineage>
        <taxon>Eukaryota</taxon>
        <taxon>Metazoa</taxon>
        <taxon>Chordata</taxon>
        <taxon>Craniata</taxon>
        <taxon>Vertebrata</taxon>
        <taxon>Euteleostomi</taxon>
        <taxon>Actinopterygii</taxon>
        <taxon>Neopterygii</taxon>
        <taxon>Teleostei</taxon>
        <taxon>Clupei</taxon>
        <taxon>Clupeiformes</taxon>
        <taxon>Clupeoidei</taxon>
        <taxon>Clupeidae</taxon>
        <taxon>Alosa</taxon>
    </lineage>
</organism>
<protein>
    <submittedName>
        <fullName evidence="1">Uncharacterized protein</fullName>
    </submittedName>
</protein>
<dbReference type="AlphaFoldDB" id="A0AAV6H0F7"/>
<name>A0AAV6H0F7_9TELE</name>
<evidence type="ECO:0000313" key="2">
    <source>
        <dbReference type="Proteomes" id="UP000823561"/>
    </source>
</evidence>
<dbReference type="EMBL" id="JADWDJ010000005">
    <property type="protein sequence ID" value="KAG5280514.1"/>
    <property type="molecule type" value="Genomic_DNA"/>
</dbReference>
<evidence type="ECO:0000313" key="1">
    <source>
        <dbReference type="EMBL" id="KAG5280514.1"/>
    </source>
</evidence>